<keyword evidence="2" id="KW-0479">Metal-binding</keyword>
<organism evidence="10">
    <name type="scientific">Timema tahoe</name>
    <dbReference type="NCBI Taxonomy" id="61484"/>
    <lineage>
        <taxon>Eukaryota</taxon>
        <taxon>Metazoa</taxon>
        <taxon>Ecdysozoa</taxon>
        <taxon>Arthropoda</taxon>
        <taxon>Hexapoda</taxon>
        <taxon>Insecta</taxon>
        <taxon>Pterygota</taxon>
        <taxon>Neoptera</taxon>
        <taxon>Polyneoptera</taxon>
        <taxon>Phasmatodea</taxon>
        <taxon>Timematodea</taxon>
        <taxon>Timematoidea</taxon>
        <taxon>Timematidae</taxon>
        <taxon>Timema</taxon>
    </lineage>
</organism>
<keyword evidence="5" id="KW-0862">Zinc</keyword>
<feature type="domain" description="C2H2-type" evidence="9">
    <location>
        <begin position="179"/>
        <end position="206"/>
    </location>
</feature>
<dbReference type="SUPFAM" id="SSF57667">
    <property type="entry name" value="beta-beta-alpha zinc fingers"/>
    <property type="match status" value="4"/>
</dbReference>
<feature type="compositionally biased region" description="Basic and acidic residues" evidence="8">
    <location>
        <begin position="557"/>
        <end position="566"/>
    </location>
</feature>
<name>A0A7R9FP84_9NEOP</name>
<evidence type="ECO:0000259" key="9">
    <source>
        <dbReference type="PROSITE" id="PS50157"/>
    </source>
</evidence>
<dbReference type="GO" id="GO:0008270">
    <property type="term" value="F:zinc ion binding"/>
    <property type="evidence" value="ECO:0007669"/>
    <property type="project" value="UniProtKB-KW"/>
</dbReference>
<evidence type="ECO:0000256" key="3">
    <source>
        <dbReference type="ARBA" id="ARBA00022737"/>
    </source>
</evidence>
<keyword evidence="4 7" id="KW-0863">Zinc-finger</keyword>
<feature type="compositionally biased region" description="Acidic residues" evidence="8">
    <location>
        <begin position="674"/>
        <end position="692"/>
    </location>
</feature>
<comment type="subcellular location">
    <subcellularLocation>
        <location evidence="1">Nucleus</location>
    </subcellularLocation>
</comment>
<evidence type="ECO:0000256" key="7">
    <source>
        <dbReference type="PROSITE-ProRule" id="PRU00042"/>
    </source>
</evidence>
<reference evidence="10" key="1">
    <citation type="submission" date="2020-11" db="EMBL/GenBank/DDBJ databases">
        <authorList>
            <person name="Tran Van P."/>
        </authorList>
    </citation>
    <scope>NUCLEOTIDE SEQUENCE</scope>
</reference>
<feature type="domain" description="C2H2-type" evidence="9">
    <location>
        <begin position="207"/>
        <end position="234"/>
    </location>
</feature>
<feature type="region of interest" description="Disordered" evidence="8">
    <location>
        <begin position="672"/>
        <end position="703"/>
    </location>
</feature>
<dbReference type="FunFam" id="3.30.160.60:FF:000446">
    <property type="entry name" value="Zinc finger protein"/>
    <property type="match status" value="1"/>
</dbReference>
<dbReference type="InterPro" id="IPR036236">
    <property type="entry name" value="Znf_C2H2_sf"/>
</dbReference>
<feature type="domain" description="C2H2-type" evidence="9">
    <location>
        <begin position="95"/>
        <end position="122"/>
    </location>
</feature>
<evidence type="ECO:0000256" key="2">
    <source>
        <dbReference type="ARBA" id="ARBA00022723"/>
    </source>
</evidence>
<feature type="domain" description="C2H2-type" evidence="9">
    <location>
        <begin position="69"/>
        <end position="96"/>
    </location>
</feature>
<dbReference type="InterPro" id="IPR013087">
    <property type="entry name" value="Znf_C2H2_type"/>
</dbReference>
<keyword evidence="6" id="KW-0539">Nucleus</keyword>
<feature type="domain" description="C2H2-type" evidence="9">
    <location>
        <begin position="151"/>
        <end position="178"/>
    </location>
</feature>
<evidence type="ECO:0000256" key="5">
    <source>
        <dbReference type="ARBA" id="ARBA00022833"/>
    </source>
</evidence>
<gene>
    <name evidence="10" type="ORF">TTEB3V08_LOCUS4526</name>
</gene>
<dbReference type="Gene3D" id="3.30.160.60">
    <property type="entry name" value="Classic Zinc Finger"/>
    <property type="match status" value="5"/>
</dbReference>
<evidence type="ECO:0000313" key="10">
    <source>
        <dbReference type="EMBL" id="CAD7456498.1"/>
    </source>
</evidence>
<feature type="domain" description="C2H2-type" evidence="9">
    <location>
        <begin position="42"/>
        <end position="64"/>
    </location>
</feature>
<evidence type="ECO:0000256" key="4">
    <source>
        <dbReference type="ARBA" id="ARBA00022771"/>
    </source>
</evidence>
<dbReference type="Pfam" id="PF00096">
    <property type="entry name" value="zf-C2H2"/>
    <property type="match status" value="5"/>
</dbReference>
<dbReference type="FunFam" id="3.30.160.60:FF:000110">
    <property type="entry name" value="Zinc finger protein-like"/>
    <property type="match status" value="1"/>
</dbReference>
<feature type="domain" description="C2H2-type" evidence="9">
    <location>
        <begin position="123"/>
        <end position="150"/>
    </location>
</feature>
<dbReference type="PROSITE" id="PS50157">
    <property type="entry name" value="ZINC_FINGER_C2H2_2"/>
    <property type="match status" value="7"/>
</dbReference>
<dbReference type="PROSITE" id="PS00028">
    <property type="entry name" value="ZINC_FINGER_C2H2_1"/>
    <property type="match status" value="8"/>
</dbReference>
<feature type="region of interest" description="Disordered" evidence="8">
    <location>
        <begin position="480"/>
        <end position="583"/>
    </location>
</feature>
<dbReference type="InterPro" id="IPR050888">
    <property type="entry name" value="ZnF_C2H2-type_TF"/>
</dbReference>
<evidence type="ECO:0000256" key="1">
    <source>
        <dbReference type="ARBA" id="ARBA00004123"/>
    </source>
</evidence>
<protein>
    <recommendedName>
        <fullName evidence="9">C2H2-type domain-containing protein</fullName>
    </recommendedName>
</protein>
<dbReference type="EMBL" id="OE001308">
    <property type="protein sequence ID" value="CAD7456498.1"/>
    <property type="molecule type" value="Genomic_DNA"/>
</dbReference>
<accession>A0A7R9FP84</accession>
<dbReference type="SMART" id="SM00355">
    <property type="entry name" value="ZnF_C2H2"/>
    <property type="match status" value="8"/>
</dbReference>
<evidence type="ECO:0000256" key="8">
    <source>
        <dbReference type="SAM" id="MobiDB-lite"/>
    </source>
</evidence>
<sequence>MTNKPCAINILFSSVKQFCENSRKSLANTTSLSKMPKEGNLVECSECGKSFKQMGDLRKHMSHHDLKPYLCVLCGKYFRTEINLSGHVLTHGQTNECPVCMKCFKRKSYLQKHVLLHSNTKMYECTVCEKRFHQKSYLAKHVKIHEEVLPHICLLCGQSFSLKGILKQHILLHSAEFPFKCSVCSKGFNRKDYRDKHMMIHYDTKPHQCFDCGKMFRQMNHLQRHTLTHLTNQIHTCIMCEQTFEDRDDYLHHIMSHICHVRYLFDPTKLLSRPSSSDGRELERMFKDLPAFRDLQCDFQLGHKELCTLISEQIDSDYVDVVKALIGLKHKGSSSISSSPSSSLDSCCSLIISALSRVPQTVMSSSAAMYSSYVQSGANLCHVSSSHGRVKVRRADEAAVDEPGCGSLYWGLAENSSPLAGKKGVVASVLVITFWAREVVSRLFTFSPDICSSSPPARPKSMTSQINTLAVAVAQELGGTGQKLTVPGPSRKQEPTIPRPSRMQEPTIPGPSIDQDLTVQGPSREQELTVPGPSRMQEPTIPGHKKESKSVPSQDLQEIKAYHQEQDSDNTDLPNSGGFEPPIHPPPDYSLAQHVLLISVLFVKCVRLTLPSPLYLKKKPDAKSYTVIGRRIRANPPFYIVKLHMHFKIGHSFRLKAEAEYRRRRQNMLREIEQETETNNDSEDEQTDEDETLPNWAGSRDESLPSRAYVPWQQVSIRSDSLGLPWSTGGGGMRADLDIQYCQGNDRTITSRTNSRKQHAGESYAAFSLALRHLAATCSFEIFLDNSLKLRFYHNISSDIVHDKIRNEEDNFSYMVNLTTHYEILHQPLHQPMPSNLSTRQDPIISSLKARYVQVVVGLVLGLIVPPKRPNVMIVILEDILLRFVTGSKIPLSITEEDIPSVSVQATTSCDLYVVNSSQAPARNNVQLEVNGVPLTMEADTAASASLIGEPVYFAHLKHHPREAAETRKDTIFSRVLTYVFNGWPDRRPFHRRALELSAESGCLYRLYRVIVPSAPRPEVLELLHELRLGSSSMKNLAQFEGETLLTTLDGHSKWPEVRIMHEGTSTEHTCEALRSMFASWDLPKEPRIKLSLLHPSMALKQRVKEAQAKSTASQYSKITHFSPGDLLWVRSVTHRKLKPPPVADRPLPVYPASEFSTNSTPETLRWASSVGAPAHTPFISYPDGNGVIRDRKPPNEATIFPGRGKVLNVPQVKADKRKKREGTVCSEQLCTTLNGALFECSPVSRALEIEVYCLE</sequence>
<dbReference type="FunFam" id="3.30.160.60:FF:000100">
    <property type="entry name" value="Zinc finger 45-like"/>
    <property type="match status" value="1"/>
</dbReference>
<proteinExistence type="predicted"/>
<keyword evidence="3" id="KW-0677">Repeat</keyword>
<dbReference type="AlphaFoldDB" id="A0A7R9FP84"/>
<dbReference type="PANTHER" id="PTHR24406">
    <property type="entry name" value="TRANSCRIPTIONAL REPRESSOR CTCFL-RELATED"/>
    <property type="match status" value="1"/>
</dbReference>
<evidence type="ECO:0000256" key="6">
    <source>
        <dbReference type="ARBA" id="ARBA00023242"/>
    </source>
</evidence>
<dbReference type="GO" id="GO:0005634">
    <property type="term" value="C:nucleus"/>
    <property type="evidence" value="ECO:0007669"/>
    <property type="project" value="UniProtKB-SubCell"/>
</dbReference>